<feature type="repeat" description="TPR" evidence="1">
    <location>
        <begin position="72"/>
        <end position="105"/>
    </location>
</feature>
<dbReference type="InterPro" id="IPR019734">
    <property type="entry name" value="TPR_rpt"/>
</dbReference>
<keyword evidence="1" id="KW-0802">TPR repeat</keyword>
<evidence type="ECO:0000259" key="2">
    <source>
        <dbReference type="Pfam" id="PF12688"/>
    </source>
</evidence>
<proteinExistence type="predicted"/>
<evidence type="ECO:0000313" key="3">
    <source>
        <dbReference type="EMBL" id="SYX83611.1"/>
    </source>
</evidence>
<dbReference type="Pfam" id="PF12688">
    <property type="entry name" value="TPR_5"/>
    <property type="match status" value="1"/>
</dbReference>
<dbReference type="SMART" id="SM00028">
    <property type="entry name" value="TPR"/>
    <property type="match status" value="3"/>
</dbReference>
<dbReference type="PROSITE" id="PS50005">
    <property type="entry name" value="TPR"/>
    <property type="match status" value="1"/>
</dbReference>
<sequence>MESTYEEAVQLRAQGQAGQAIKIFAQLLEKNPNNAELLYQMACAHDNLGLEKQAVPYYVAALRNQLGESHRPGALLGLGSTYRTLGQYESAKEILAQGVSEFPNHRELKVFYAMALYNVGEHAEAMKLLLTELADTTKDAGIASFEKAIRFYADKLDHIWDE</sequence>
<dbReference type="EMBL" id="LS992241">
    <property type="protein sequence ID" value="SYX83611.1"/>
    <property type="molecule type" value="Genomic_DNA"/>
</dbReference>
<dbReference type="AlphaFoldDB" id="A0A383RAE9"/>
<accession>A0A383RAE9</accession>
<organism evidence="3 4">
    <name type="scientific">Paenibacillus alvei</name>
    <name type="common">Bacillus alvei</name>
    <dbReference type="NCBI Taxonomy" id="44250"/>
    <lineage>
        <taxon>Bacteria</taxon>
        <taxon>Bacillati</taxon>
        <taxon>Bacillota</taxon>
        <taxon>Bacilli</taxon>
        <taxon>Bacillales</taxon>
        <taxon>Paenibacillaceae</taxon>
        <taxon>Paenibacillus</taxon>
    </lineage>
</organism>
<dbReference type="InterPro" id="IPR011990">
    <property type="entry name" value="TPR-like_helical_dom_sf"/>
</dbReference>
<dbReference type="Pfam" id="PF13174">
    <property type="entry name" value="TPR_6"/>
    <property type="match status" value="1"/>
</dbReference>
<dbReference type="InterPro" id="IPR041656">
    <property type="entry name" value="TPR_5"/>
</dbReference>
<name>A0A383RAE9_PAEAL</name>
<evidence type="ECO:0000256" key="1">
    <source>
        <dbReference type="PROSITE-ProRule" id="PRU00339"/>
    </source>
</evidence>
<dbReference type="RefSeq" id="WP_138185671.1">
    <property type="nucleotide sequence ID" value="NZ_LS992241.1"/>
</dbReference>
<protein>
    <recommendedName>
        <fullName evidence="2">Tetratrico peptide repeat group 5 domain-containing protein</fullName>
    </recommendedName>
</protein>
<gene>
    <name evidence="3" type="ORF">PBLR_12033</name>
</gene>
<dbReference type="Proteomes" id="UP000304148">
    <property type="component" value="Chromosome"/>
</dbReference>
<evidence type="ECO:0000313" key="4">
    <source>
        <dbReference type="Proteomes" id="UP000304148"/>
    </source>
</evidence>
<dbReference type="Gene3D" id="1.25.40.10">
    <property type="entry name" value="Tetratricopeptide repeat domain"/>
    <property type="match status" value="1"/>
</dbReference>
<reference evidence="4" key="1">
    <citation type="submission" date="2018-08" db="EMBL/GenBank/DDBJ databases">
        <authorList>
            <person name="Chevrot R."/>
        </authorList>
    </citation>
    <scope>NUCLEOTIDE SEQUENCE [LARGE SCALE GENOMIC DNA]</scope>
</reference>
<dbReference type="SUPFAM" id="SSF48452">
    <property type="entry name" value="TPR-like"/>
    <property type="match status" value="1"/>
</dbReference>
<feature type="domain" description="Tetratrico peptide repeat group 5" evidence="2">
    <location>
        <begin position="38"/>
        <end position="156"/>
    </location>
</feature>